<feature type="transmembrane region" description="Helical" evidence="1">
    <location>
        <begin position="101"/>
        <end position="123"/>
    </location>
</feature>
<accession>A0A0F3KL09</accession>
<evidence type="ECO:0000313" key="3">
    <source>
        <dbReference type="Proteomes" id="UP000033651"/>
    </source>
</evidence>
<keyword evidence="1" id="KW-0472">Membrane</keyword>
<feature type="transmembrane region" description="Helical" evidence="1">
    <location>
        <begin position="349"/>
        <end position="370"/>
    </location>
</feature>
<feature type="transmembrane region" description="Helical" evidence="1">
    <location>
        <begin position="282"/>
        <end position="301"/>
    </location>
</feature>
<keyword evidence="1" id="KW-0812">Transmembrane</keyword>
<evidence type="ECO:0000313" key="2">
    <source>
        <dbReference type="EMBL" id="KJV31647.1"/>
    </source>
</evidence>
<dbReference type="PATRIC" id="fig|345309.4.peg.2016"/>
<feature type="transmembrane region" description="Helical" evidence="1">
    <location>
        <begin position="235"/>
        <end position="253"/>
    </location>
</feature>
<dbReference type="AlphaFoldDB" id="A0A0F3KL09"/>
<proteinExistence type="predicted"/>
<dbReference type="OrthoDB" id="1814621at2"/>
<reference evidence="2 3" key="1">
    <citation type="submission" date="2015-03" db="EMBL/GenBank/DDBJ databases">
        <title>Draft genome sequence of Luteibacter yeojuensis strain SU11.</title>
        <authorList>
            <person name="Sulaiman J."/>
            <person name="Priya K."/>
            <person name="Chan K.-G."/>
        </authorList>
    </citation>
    <scope>NUCLEOTIDE SEQUENCE [LARGE SCALE GENOMIC DNA]</scope>
    <source>
        <strain evidence="2 3">SU11</strain>
    </source>
</reference>
<organism evidence="2 3">
    <name type="scientific">Luteibacter yeojuensis</name>
    <dbReference type="NCBI Taxonomy" id="345309"/>
    <lineage>
        <taxon>Bacteria</taxon>
        <taxon>Pseudomonadati</taxon>
        <taxon>Pseudomonadota</taxon>
        <taxon>Gammaproteobacteria</taxon>
        <taxon>Lysobacterales</taxon>
        <taxon>Rhodanobacteraceae</taxon>
        <taxon>Luteibacter</taxon>
    </lineage>
</organism>
<feature type="transmembrane region" description="Helical" evidence="1">
    <location>
        <begin position="195"/>
        <end position="223"/>
    </location>
</feature>
<name>A0A0F3KL09_9GAMM</name>
<keyword evidence="3" id="KW-1185">Reference proteome</keyword>
<dbReference type="RefSeq" id="WP_045830091.1">
    <property type="nucleotide sequence ID" value="NZ_JZRB01000028.1"/>
</dbReference>
<sequence length="658" mass="69972">MAIEEDAATTEAQVQGRPGAGDSTWTLAAWAVVALGVLIAATRHVYSSSVDVAHHYALVHWLFEHWEVKPSTQPILGEMSVYPRYSHIAAAMLARVVGSPFLAMQLMASAALVAAWSSIAFLPKAMGRHGSWALTVAIVTILAVNHYTLHIEFFGHELLGNYFYSQLVAQALLLAILVAAARYEFIHGFSYVAPVAIIIASLAIAGVHLLPAVEGIAYGLLLLLVRAISERQTMWPRLASVGATAIIAAAALYKHPAFAAMRGISENNGDLPLTLLNSLPRLVALAIIAGLASLALLITSFRNHKLFNAGIAAVSRHVACAGLAISALFALQVAAFAAGYGSEYAYRKYGFALASFLLLDVALIAATVYVTRGRQPLRKTAASLRWMQPALITTAFWCFNFSGSPVATDTAPFLTAEAAATQARQMGVLQGTEPAYARGLPLGTIGDVAAYLVTIGIFESERYGNGYATLRNIEFPDPGKVGSIFTSTRGNSVWTSPDCVRTRLSDGYVVSDGACVLKKFSNVCQASNDLSSRGFVLDSAVSGFSHPEDSGRWTEGKRATFTCVVGQVAPPHEGKIVLAPFNPDGRSQTVNISINGTDVAKARTAGPTTVTFNIPTEVGKGDSIKIDLSLPDAISPRDAGVNSDSRTLGVFVKRIDFD</sequence>
<protein>
    <submittedName>
        <fullName evidence="2">Uncharacterized protein</fullName>
    </submittedName>
</protein>
<feature type="transmembrane region" description="Helical" evidence="1">
    <location>
        <begin position="27"/>
        <end position="46"/>
    </location>
</feature>
<gene>
    <name evidence="2" type="ORF">VI08_13350</name>
</gene>
<keyword evidence="1" id="KW-1133">Transmembrane helix</keyword>
<evidence type="ECO:0000256" key="1">
    <source>
        <dbReference type="SAM" id="Phobius"/>
    </source>
</evidence>
<dbReference type="EMBL" id="JZRB01000028">
    <property type="protein sequence ID" value="KJV31647.1"/>
    <property type="molecule type" value="Genomic_DNA"/>
</dbReference>
<feature type="transmembrane region" description="Helical" evidence="1">
    <location>
        <begin position="313"/>
        <end position="337"/>
    </location>
</feature>
<feature type="transmembrane region" description="Helical" evidence="1">
    <location>
        <begin position="161"/>
        <end position="183"/>
    </location>
</feature>
<comment type="caution">
    <text evidence="2">The sequence shown here is derived from an EMBL/GenBank/DDBJ whole genome shotgun (WGS) entry which is preliminary data.</text>
</comment>
<feature type="transmembrane region" description="Helical" evidence="1">
    <location>
        <begin position="129"/>
        <end position="149"/>
    </location>
</feature>
<dbReference type="Proteomes" id="UP000033651">
    <property type="component" value="Unassembled WGS sequence"/>
</dbReference>